<dbReference type="EMBL" id="GL349503">
    <property type="protein sequence ID" value="KNC55739.1"/>
    <property type="molecule type" value="Genomic_DNA"/>
</dbReference>
<feature type="region of interest" description="Disordered" evidence="6">
    <location>
        <begin position="258"/>
        <end position="313"/>
    </location>
</feature>
<dbReference type="Proteomes" id="UP000054408">
    <property type="component" value="Unassembled WGS sequence"/>
</dbReference>
<evidence type="ECO:0000256" key="1">
    <source>
        <dbReference type="ARBA" id="ARBA00004123"/>
    </source>
</evidence>
<dbReference type="GO" id="GO:0005634">
    <property type="term" value="C:nucleus"/>
    <property type="evidence" value="ECO:0007669"/>
    <property type="project" value="UniProtKB-SubCell"/>
</dbReference>
<dbReference type="eggNOG" id="KOG3037">
    <property type="taxonomic scope" value="Eukaryota"/>
</dbReference>
<dbReference type="AlphaFoldDB" id="A0A0L0DTS8"/>
<evidence type="ECO:0000256" key="2">
    <source>
        <dbReference type="ARBA" id="ARBA00004496"/>
    </source>
</evidence>
<keyword evidence="9" id="KW-1185">Reference proteome</keyword>
<evidence type="ECO:0000256" key="4">
    <source>
        <dbReference type="ARBA" id="ARBA00022942"/>
    </source>
</evidence>
<gene>
    <name evidence="8" type="ORF">AMSG_11136</name>
</gene>
<dbReference type="Pfam" id="PF04683">
    <property type="entry name" value="Rpn13_ADRM1_Pru"/>
    <property type="match status" value="1"/>
</dbReference>
<evidence type="ECO:0000313" key="9">
    <source>
        <dbReference type="Proteomes" id="UP000054408"/>
    </source>
</evidence>
<feature type="compositionally biased region" description="Low complexity" evidence="6">
    <location>
        <begin position="267"/>
        <end position="285"/>
    </location>
</feature>
<evidence type="ECO:0000259" key="7">
    <source>
        <dbReference type="PROSITE" id="PS51917"/>
    </source>
</evidence>
<reference evidence="8 9" key="1">
    <citation type="submission" date="2010-05" db="EMBL/GenBank/DDBJ databases">
        <title>The Genome Sequence of Thecamonas trahens ATCC 50062.</title>
        <authorList>
            <consortium name="The Broad Institute Genome Sequencing Platform"/>
            <person name="Russ C."/>
            <person name="Cuomo C."/>
            <person name="Shea T."/>
            <person name="Young S.K."/>
            <person name="Zeng Q."/>
            <person name="Koehrsen M."/>
            <person name="Haas B."/>
            <person name="Borodovsky M."/>
            <person name="Guigo R."/>
            <person name="Alvarado L."/>
            <person name="Berlin A."/>
            <person name="Bochicchio J."/>
            <person name="Borenstein D."/>
            <person name="Chapman S."/>
            <person name="Chen Z."/>
            <person name="Freedman E."/>
            <person name="Gellesch M."/>
            <person name="Goldberg J."/>
            <person name="Griggs A."/>
            <person name="Gujja S."/>
            <person name="Heilman E."/>
            <person name="Heiman D."/>
            <person name="Hepburn T."/>
            <person name="Howarth C."/>
            <person name="Jen D."/>
            <person name="Larson L."/>
            <person name="Mehta T."/>
            <person name="Park D."/>
            <person name="Pearson M."/>
            <person name="Roberts A."/>
            <person name="Saif S."/>
            <person name="Shenoy N."/>
            <person name="Sisk P."/>
            <person name="Stolte C."/>
            <person name="Sykes S."/>
            <person name="Thomson T."/>
            <person name="Walk T."/>
            <person name="White J."/>
            <person name="Yandava C."/>
            <person name="Burger G."/>
            <person name="Gray M.W."/>
            <person name="Holland P.W.H."/>
            <person name="King N."/>
            <person name="Lang F.B.F."/>
            <person name="Roger A.J."/>
            <person name="Ruiz-Trillo I."/>
            <person name="Lander E."/>
            <person name="Nusbaum C."/>
        </authorList>
    </citation>
    <scope>NUCLEOTIDE SEQUENCE [LARGE SCALE GENOMIC DNA]</scope>
    <source>
        <strain evidence="8 9">ATCC 50062</strain>
    </source>
</reference>
<organism evidence="8 9">
    <name type="scientific">Thecamonas trahens ATCC 50062</name>
    <dbReference type="NCBI Taxonomy" id="461836"/>
    <lineage>
        <taxon>Eukaryota</taxon>
        <taxon>Apusozoa</taxon>
        <taxon>Apusomonadida</taxon>
        <taxon>Apusomonadidae</taxon>
        <taxon>Thecamonas</taxon>
    </lineage>
</organism>
<comment type="subcellular location">
    <subcellularLocation>
        <location evidence="2">Cytoplasm</location>
    </subcellularLocation>
    <subcellularLocation>
        <location evidence="1">Nucleus</location>
    </subcellularLocation>
</comment>
<dbReference type="InterPro" id="IPR003903">
    <property type="entry name" value="UIM_dom"/>
</dbReference>
<dbReference type="GO" id="GO:0061133">
    <property type="term" value="F:endopeptidase activator activity"/>
    <property type="evidence" value="ECO:0007669"/>
    <property type="project" value="TreeGrafter"/>
</dbReference>
<dbReference type="PANTHER" id="PTHR12225">
    <property type="entry name" value="ADHESION REGULATING MOLECULE 1 110 KDA CELL MEMBRANE GLYCOPROTEIN"/>
    <property type="match status" value="1"/>
</dbReference>
<keyword evidence="5" id="KW-0539">Nucleus</keyword>
<dbReference type="GO" id="GO:0005737">
    <property type="term" value="C:cytoplasm"/>
    <property type="evidence" value="ECO:0007669"/>
    <property type="project" value="UniProtKB-SubCell"/>
</dbReference>
<evidence type="ECO:0000256" key="3">
    <source>
        <dbReference type="ARBA" id="ARBA00022490"/>
    </source>
</evidence>
<dbReference type="STRING" id="461836.A0A0L0DTS8"/>
<dbReference type="GO" id="GO:0070628">
    <property type="term" value="F:proteasome binding"/>
    <property type="evidence" value="ECO:0007669"/>
    <property type="project" value="TreeGrafter"/>
</dbReference>
<keyword evidence="4" id="KW-0647">Proteasome</keyword>
<feature type="region of interest" description="Disordered" evidence="6">
    <location>
        <begin position="177"/>
        <end position="209"/>
    </location>
</feature>
<dbReference type="FunFam" id="2.30.29.70:FF:000001">
    <property type="entry name" value="Proteasomal ubiquitin receptor ADRM1"/>
    <property type="match status" value="1"/>
</dbReference>
<dbReference type="CDD" id="cd13314">
    <property type="entry name" value="PH_Rpn13"/>
    <property type="match status" value="1"/>
</dbReference>
<dbReference type="InterPro" id="IPR038633">
    <property type="entry name" value="Rpn13/ADRM1_Pru_sf"/>
</dbReference>
<evidence type="ECO:0000256" key="6">
    <source>
        <dbReference type="SAM" id="MobiDB-lite"/>
    </source>
</evidence>
<protein>
    <submittedName>
        <fullName evidence="8">Adrm1b protein</fullName>
    </submittedName>
</protein>
<dbReference type="OrthoDB" id="340431at2759"/>
<name>A0A0L0DTS8_THETB</name>
<dbReference type="PROSITE" id="PS50330">
    <property type="entry name" value="UIM"/>
    <property type="match status" value="1"/>
</dbReference>
<evidence type="ECO:0000313" key="8">
    <source>
        <dbReference type="EMBL" id="KNC55739.1"/>
    </source>
</evidence>
<accession>A0A0L0DTS8</accession>
<dbReference type="GO" id="GO:0008541">
    <property type="term" value="C:proteasome regulatory particle, lid subcomplex"/>
    <property type="evidence" value="ECO:0007669"/>
    <property type="project" value="TreeGrafter"/>
</dbReference>
<feature type="compositionally biased region" description="Acidic residues" evidence="6">
    <location>
        <begin position="286"/>
        <end position="313"/>
    </location>
</feature>
<evidence type="ECO:0000256" key="5">
    <source>
        <dbReference type="ARBA" id="ARBA00023242"/>
    </source>
</evidence>
<dbReference type="InterPro" id="IPR044868">
    <property type="entry name" value="Rpn13/ADRM1_Pru"/>
</dbReference>
<dbReference type="RefSeq" id="XP_013752892.1">
    <property type="nucleotide sequence ID" value="XM_013897438.1"/>
</dbReference>
<sequence length="313" mass="32009">MSAVNLFEAGAARRTEQEASDGALVSFRAGKCEYDGRVVTPVAAKGKVELVMDEDSILHLRWTNRELNTTVDDLIIFPGDASFSKIEACTTGRVYLLRFSSGRKMLFWMQEPKAEDDEDLFKRANEVLANPSAATGPAADGLGGMDEDSVRSLLTAAATGTATPAQRAQLQRLMMEAQAARAGGAGGPRPPTRTASSGSGGGGGNMDSAFRSALSSALGASGGAAPGAGPGPGADAFAASPFAAGDFGSGEDAELQAAIQASLMEMQPAEAPAADADAEAAPNADNDADDDAPPQDGAVEDADDDEDAELYQS</sequence>
<keyword evidence="3" id="KW-0963">Cytoplasm</keyword>
<dbReference type="PANTHER" id="PTHR12225:SF0">
    <property type="entry name" value="PROTEASOMAL UBIQUITIN RECEPTOR ADRM1"/>
    <property type="match status" value="1"/>
</dbReference>
<dbReference type="InterPro" id="IPR006773">
    <property type="entry name" value="Rpn13/ADRM1"/>
</dbReference>
<dbReference type="GeneID" id="25569189"/>
<dbReference type="Gene3D" id="2.30.29.70">
    <property type="entry name" value="Proteasomal ubiquitin receptor Rpn13/ADRM1"/>
    <property type="match status" value="1"/>
</dbReference>
<feature type="domain" description="Pru" evidence="7">
    <location>
        <begin position="19"/>
        <end position="131"/>
    </location>
</feature>
<proteinExistence type="predicted"/>
<dbReference type="PROSITE" id="PS51917">
    <property type="entry name" value="PRU"/>
    <property type="match status" value="1"/>
</dbReference>